<gene>
    <name evidence="2" type="ORF">Tco_1002178</name>
</gene>
<protein>
    <submittedName>
        <fullName evidence="2">Uncharacterized protein</fullName>
    </submittedName>
</protein>
<dbReference type="Proteomes" id="UP001151760">
    <property type="component" value="Unassembled WGS sequence"/>
</dbReference>
<accession>A0ABQ5F5S7</accession>
<organism evidence="2 3">
    <name type="scientific">Tanacetum coccineum</name>
    <dbReference type="NCBI Taxonomy" id="301880"/>
    <lineage>
        <taxon>Eukaryota</taxon>
        <taxon>Viridiplantae</taxon>
        <taxon>Streptophyta</taxon>
        <taxon>Embryophyta</taxon>
        <taxon>Tracheophyta</taxon>
        <taxon>Spermatophyta</taxon>
        <taxon>Magnoliopsida</taxon>
        <taxon>eudicotyledons</taxon>
        <taxon>Gunneridae</taxon>
        <taxon>Pentapetalae</taxon>
        <taxon>asterids</taxon>
        <taxon>campanulids</taxon>
        <taxon>Asterales</taxon>
        <taxon>Asteraceae</taxon>
        <taxon>Asteroideae</taxon>
        <taxon>Anthemideae</taxon>
        <taxon>Anthemidinae</taxon>
        <taxon>Tanacetum</taxon>
    </lineage>
</organism>
<feature type="compositionally biased region" description="Basic and acidic residues" evidence="1">
    <location>
        <begin position="238"/>
        <end position="255"/>
    </location>
</feature>
<evidence type="ECO:0000313" key="2">
    <source>
        <dbReference type="EMBL" id="GJT58645.1"/>
    </source>
</evidence>
<reference evidence="2" key="1">
    <citation type="journal article" date="2022" name="Int. J. Mol. Sci.">
        <title>Draft Genome of Tanacetum Coccineum: Genomic Comparison of Closely Related Tanacetum-Family Plants.</title>
        <authorList>
            <person name="Yamashiro T."/>
            <person name="Shiraishi A."/>
            <person name="Nakayama K."/>
            <person name="Satake H."/>
        </authorList>
    </citation>
    <scope>NUCLEOTIDE SEQUENCE</scope>
</reference>
<evidence type="ECO:0000256" key="1">
    <source>
        <dbReference type="SAM" id="MobiDB-lite"/>
    </source>
</evidence>
<comment type="caution">
    <text evidence="2">The sequence shown here is derived from an EMBL/GenBank/DDBJ whole genome shotgun (WGS) entry which is preliminary data.</text>
</comment>
<name>A0ABQ5F5S7_9ASTR</name>
<reference evidence="2" key="2">
    <citation type="submission" date="2022-01" db="EMBL/GenBank/DDBJ databases">
        <authorList>
            <person name="Yamashiro T."/>
            <person name="Shiraishi A."/>
            <person name="Satake H."/>
            <person name="Nakayama K."/>
        </authorList>
    </citation>
    <scope>NUCLEOTIDE SEQUENCE</scope>
</reference>
<evidence type="ECO:0000313" key="3">
    <source>
        <dbReference type="Proteomes" id="UP001151760"/>
    </source>
</evidence>
<feature type="region of interest" description="Disordered" evidence="1">
    <location>
        <begin position="231"/>
        <end position="260"/>
    </location>
</feature>
<keyword evidence="3" id="KW-1185">Reference proteome</keyword>
<proteinExistence type="predicted"/>
<sequence length="591" mass="68462">MYRTTSALGHLPMRLLKVNQVLHEDDIVLQDTLQVSLEEQKSHKELEAKQNVEKVKEQLMAEEIKKSDKESLEVENIAEISQPINVIEKEEELAEDDYELKLREKGKHVGDIRHTPSPTTIRSPRIQSTLVSLDTKKLNTKNFQSEISSQVNDAITNHIPSQVDSSVSSYMSGHVLHVHPTQATPTNAQEQQHQLYLTMKDNPQLQQDDLPIWLALKYKFERLHIATTPCRPSAICPRDQDDSHDDAHPEGENSVKRQKKFEHGTFVFRESSSGQDYESEPDDDVLPNEKVSQELMDEMSQTVDEAKLSKIVDEMLRQPCMSGDEHQYHIDQMQNFLKSDIVWESRKEIIVPPYQPKPTSVVQSCKIDPKAPALSLVNQDLLYLKKGNTGPEKIALSLHKFPAVKFPELDCKNLNKNDIEDKYLLIINHKVDDYAKTGLSWSLSVFIRSTLIWERVHDSQLGVESYQQQVNLSAPTITFLGIEKYKVFSIVFEPVYDIIYKNSKKEKRVMRHQEVHKFCDATLKRVLEGLKSYNNNVKYGYVTHNLSKEDVEYLQLFAEEIEEWLKYHDQMKRWEMYVNGRPLGSRRERPE</sequence>
<dbReference type="EMBL" id="BQNB010017037">
    <property type="protein sequence ID" value="GJT58645.1"/>
    <property type="molecule type" value="Genomic_DNA"/>
</dbReference>